<dbReference type="Proteomes" id="UP000053105">
    <property type="component" value="Unassembled WGS sequence"/>
</dbReference>
<dbReference type="AlphaFoldDB" id="A0A0M8ZQ84"/>
<accession>A0A0M8ZQ84</accession>
<sequence>MYRQIQVDPSDRHYQKILWRNDPTKLLLTYQLNRVTFRRASAPFLANRTLHQLAADEAEGYSRVSATFKSEFYMDNFITCADQNVTPQT</sequence>
<reference evidence="1 2" key="1">
    <citation type="submission" date="2015-07" db="EMBL/GenBank/DDBJ databases">
        <title>The genome of Melipona quadrifasciata.</title>
        <authorList>
            <person name="Pan H."/>
            <person name="Kapheim K."/>
        </authorList>
    </citation>
    <scope>NUCLEOTIDE SEQUENCE [LARGE SCALE GENOMIC DNA]</scope>
    <source>
        <strain evidence="1">0111107301</strain>
        <tissue evidence="1">Whole body</tissue>
    </source>
</reference>
<dbReference type="InterPro" id="IPR043502">
    <property type="entry name" value="DNA/RNA_pol_sf"/>
</dbReference>
<dbReference type="GO" id="GO:0071897">
    <property type="term" value="P:DNA biosynthetic process"/>
    <property type="evidence" value="ECO:0007669"/>
    <property type="project" value="UniProtKB-ARBA"/>
</dbReference>
<name>A0A0M8ZQ84_9HYME</name>
<gene>
    <name evidence="1" type="ORF">WN51_07409</name>
</gene>
<keyword evidence="2" id="KW-1185">Reference proteome</keyword>
<dbReference type="SUPFAM" id="SSF56672">
    <property type="entry name" value="DNA/RNA polymerases"/>
    <property type="match status" value="1"/>
</dbReference>
<organism evidence="1 2">
    <name type="scientific">Melipona quadrifasciata</name>
    <dbReference type="NCBI Taxonomy" id="166423"/>
    <lineage>
        <taxon>Eukaryota</taxon>
        <taxon>Metazoa</taxon>
        <taxon>Ecdysozoa</taxon>
        <taxon>Arthropoda</taxon>
        <taxon>Hexapoda</taxon>
        <taxon>Insecta</taxon>
        <taxon>Pterygota</taxon>
        <taxon>Neoptera</taxon>
        <taxon>Endopterygota</taxon>
        <taxon>Hymenoptera</taxon>
        <taxon>Apocrita</taxon>
        <taxon>Aculeata</taxon>
        <taxon>Apoidea</taxon>
        <taxon>Anthophila</taxon>
        <taxon>Apidae</taxon>
        <taxon>Melipona</taxon>
    </lineage>
</organism>
<dbReference type="OrthoDB" id="7698561at2759"/>
<dbReference type="EMBL" id="KQ435921">
    <property type="protein sequence ID" value="KOX68697.1"/>
    <property type="molecule type" value="Genomic_DNA"/>
</dbReference>
<evidence type="ECO:0000313" key="1">
    <source>
        <dbReference type="EMBL" id="KOX68697.1"/>
    </source>
</evidence>
<dbReference type="STRING" id="166423.A0A0M8ZQ84"/>
<protein>
    <submittedName>
        <fullName evidence="1">Uncharacterized protein</fullName>
    </submittedName>
</protein>
<evidence type="ECO:0000313" key="2">
    <source>
        <dbReference type="Proteomes" id="UP000053105"/>
    </source>
</evidence>
<proteinExistence type="predicted"/>